<sequence>MNILISGGTGFVGKSLTSSLLEDNHHVYILTRSPDNFTNKEKTTFISYDYPAEKLPAIHAVINLAGESLFGYWTKSKKESILNSRINTTKKMVELMKKLHKKPEVFISGSAVGFYGTSEDLIYTEATAQAGQDFLSKVSVEWEKTAKRAEDLGVRTVFTRFGVILGNEGALPYMALPVKMFAGGKIGNGEQWMSWVHVEDAVKLIQFCIANKNISGPVNVTAPHPKRNKDFTKVLAKVLKRPHWFTTPSLFIYTALGEMSLLIRKGQYVLPQKAMDYNFQFDYPYLEEALRDALLKKL</sequence>
<dbReference type="InterPro" id="IPR001509">
    <property type="entry name" value="Epimerase_deHydtase"/>
</dbReference>
<dbReference type="Pfam" id="PF01370">
    <property type="entry name" value="Epimerase"/>
    <property type="match status" value="1"/>
</dbReference>
<dbReference type="SUPFAM" id="SSF51735">
    <property type="entry name" value="NAD(P)-binding Rossmann-fold domains"/>
    <property type="match status" value="1"/>
</dbReference>
<evidence type="ECO:0000313" key="5">
    <source>
        <dbReference type="Proteomes" id="UP000216498"/>
    </source>
</evidence>
<dbReference type="Proteomes" id="UP000216498">
    <property type="component" value="Unassembled WGS sequence"/>
</dbReference>
<reference evidence="4 5" key="1">
    <citation type="submission" date="2017-08" db="EMBL/GenBank/DDBJ databases">
        <title>Virgibacillus indicus sp. nov. and Virgibacillus profoundi sp. nov, two moderately halophilic bacteria isolated from marine sediment by using the Microfluidic Streak Plate.</title>
        <authorList>
            <person name="Xu B."/>
            <person name="Hu B."/>
            <person name="Wang J."/>
            <person name="Zhu Y."/>
            <person name="Huang L."/>
            <person name="Du W."/>
            <person name="Huang Y."/>
        </authorList>
    </citation>
    <scope>NUCLEOTIDE SEQUENCE [LARGE SCALE GENOMIC DNA]</scope>
    <source>
        <strain evidence="4 5">IO3-P2-C2</strain>
    </source>
</reference>
<dbReference type="InterPro" id="IPR010099">
    <property type="entry name" value="SDR39U1"/>
</dbReference>
<dbReference type="Pfam" id="PF08338">
    <property type="entry name" value="DUF1731"/>
    <property type="match status" value="1"/>
</dbReference>
<dbReference type="PANTHER" id="PTHR11092">
    <property type="entry name" value="SUGAR NUCLEOTIDE EPIMERASE RELATED"/>
    <property type="match status" value="1"/>
</dbReference>
<evidence type="ECO:0000313" key="4">
    <source>
        <dbReference type="EMBL" id="OZU87758.1"/>
    </source>
</evidence>
<dbReference type="AlphaFoldDB" id="A0A265N6W2"/>
<dbReference type="InterPro" id="IPR013549">
    <property type="entry name" value="DUF1731"/>
</dbReference>
<proteinExistence type="inferred from homology"/>
<feature type="domain" description="NAD-dependent epimerase/dehydratase" evidence="2">
    <location>
        <begin position="3"/>
        <end position="212"/>
    </location>
</feature>
<dbReference type="RefSeq" id="WP_094886786.1">
    <property type="nucleotide sequence ID" value="NZ_NPMS01000008.1"/>
</dbReference>
<dbReference type="OrthoDB" id="9801773at2"/>
<dbReference type="EMBL" id="NPMS01000008">
    <property type="protein sequence ID" value="OZU87758.1"/>
    <property type="molecule type" value="Genomic_DNA"/>
</dbReference>
<feature type="domain" description="DUF1731" evidence="3">
    <location>
        <begin position="248"/>
        <end position="293"/>
    </location>
</feature>
<evidence type="ECO:0000256" key="1">
    <source>
        <dbReference type="ARBA" id="ARBA00009353"/>
    </source>
</evidence>
<dbReference type="PANTHER" id="PTHR11092:SF0">
    <property type="entry name" value="EPIMERASE FAMILY PROTEIN SDR39U1"/>
    <property type="match status" value="1"/>
</dbReference>
<gene>
    <name evidence="4" type="ORF">CIL03_15440</name>
</gene>
<comment type="caution">
    <text evidence="4">The sequence shown here is derived from an EMBL/GenBank/DDBJ whole genome shotgun (WGS) entry which is preliminary data.</text>
</comment>
<evidence type="ECO:0000259" key="3">
    <source>
        <dbReference type="Pfam" id="PF08338"/>
    </source>
</evidence>
<comment type="similarity">
    <text evidence="1">Belongs to the NAD(P)-dependent epimerase/dehydratase family. SDR39U1 subfamily.</text>
</comment>
<keyword evidence="5" id="KW-1185">Reference proteome</keyword>
<name>A0A265N6W2_9BACI</name>
<organism evidence="4 5">
    <name type="scientific">Virgibacillus indicus</name>
    <dbReference type="NCBI Taxonomy" id="2024554"/>
    <lineage>
        <taxon>Bacteria</taxon>
        <taxon>Bacillati</taxon>
        <taxon>Bacillota</taxon>
        <taxon>Bacilli</taxon>
        <taxon>Bacillales</taxon>
        <taxon>Bacillaceae</taxon>
        <taxon>Virgibacillus</taxon>
    </lineage>
</organism>
<protein>
    <submittedName>
        <fullName evidence="4">TIGR01777 family protein</fullName>
    </submittedName>
</protein>
<accession>A0A265N6W2</accession>
<dbReference type="Gene3D" id="3.40.50.720">
    <property type="entry name" value="NAD(P)-binding Rossmann-like Domain"/>
    <property type="match status" value="1"/>
</dbReference>
<dbReference type="NCBIfam" id="TIGR01777">
    <property type="entry name" value="yfcH"/>
    <property type="match status" value="1"/>
</dbReference>
<evidence type="ECO:0000259" key="2">
    <source>
        <dbReference type="Pfam" id="PF01370"/>
    </source>
</evidence>
<dbReference type="InterPro" id="IPR036291">
    <property type="entry name" value="NAD(P)-bd_dom_sf"/>
</dbReference>
<dbReference type="CDD" id="cd05242">
    <property type="entry name" value="SDR_a8"/>
    <property type="match status" value="1"/>
</dbReference>